<keyword evidence="9" id="KW-1185">Reference proteome</keyword>
<dbReference type="PANTHER" id="PTHR33048:SF47">
    <property type="entry name" value="INTEGRAL MEMBRANE PROTEIN-RELATED"/>
    <property type="match status" value="1"/>
</dbReference>
<feature type="domain" description="Rhodopsin" evidence="7">
    <location>
        <begin position="53"/>
        <end position="295"/>
    </location>
</feature>
<dbReference type="Proteomes" id="UP000799324">
    <property type="component" value="Unassembled WGS sequence"/>
</dbReference>
<evidence type="ECO:0000256" key="2">
    <source>
        <dbReference type="ARBA" id="ARBA00022692"/>
    </source>
</evidence>
<evidence type="ECO:0000313" key="8">
    <source>
        <dbReference type="EMBL" id="KAF2659745.1"/>
    </source>
</evidence>
<evidence type="ECO:0000256" key="3">
    <source>
        <dbReference type="ARBA" id="ARBA00022989"/>
    </source>
</evidence>
<dbReference type="GO" id="GO:0016020">
    <property type="term" value="C:membrane"/>
    <property type="evidence" value="ECO:0007669"/>
    <property type="project" value="UniProtKB-SubCell"/>
</dbReference>
<gene>
    <name evidence="8" type="ORF">K491DRAFT_775234</name>
</gene>
<evidence type="ECO:0000256" key="5">
    <source>
        <dbReference type="ARBA" id="ARBA00038359"/>
    </source>
</evidence>
<keyword evidence="4 6" id="KW-0472">Membrane</keyword>
<evidence type="ECO:0000256" key="1">
    <source>
        <dbReference type="ARBA" id="ARBA00004141"/>
    </source>
</evidence>
<sequence>MAKIKIDPLLLQQPAMKPPPGTQSRIGKLPSSNPLPFTVFSISIVIILMLFCMRLFVKIRIQRQVALEDYLVIFAWLMYNGGYTAIEFLMSSKHIPVHQWDVTIGELISYLNNLMQGAIIYNVIVLPLKLSIILQILRIFVPAGVRNSTFWLAYSLIAMNIVYYIISTALLCYVCKPEKAIFDPEHKTGRCLSFIPIFIANAAWNSFSDALLIILPQRVIWSLHLPMKRKIGLSAAFLIAFFALGSSVAQLYFSIRLTTSADVSYHVGWLGIWTVMEITVGFTMACFPVLPKLFQFVTKTEFAVSFKTKFGSMFRMSSRGSRHLGAGDYPRTSRVLGRPRSAAIVTDIEFHDLVVNTTSETDMHTCHTEDASRSVEWTAKGQDL</sequence>
<dbReference type="EMBL" id="MU004304">
    <property type="protein sequence ID" value="KAF2659745.1"/>
    <property type="molecule type" value="Genomic_DNA"/>
</dbReference>
<evidence type="ECO:0000313" key="9">
    <source>
        <dbReference type="Proteomes" id="UP000799324"/>
    </source>
</evidence>
<feature type="transmembrane region" description="Helical" evidence="6">
    <location>
        <begin position="235"/>
        <end position="255"/>
    </location>
</feature>
<evidence type="ECO:0000256" key="6">
    <source>
        <dbReference type="SAM" id="Phobius"/>
    </source>
</evidence>
<feature type="transmembrane region" description="Helical" evidence="6">
    <location>
        <begin position="37"/>
        <end position="57"/>
    </location>
</feature>
<dbReference type="Pfam" id="PF20684">
    <property type="entry name" value="Fung_rhodopsin"/>
    <property type="match status" value="1"/>
</dbReference>
<keyword evidence="3 6" id="KW-1133">Transmembrane helix</keyword>
<organism evidence="8 9">
    <name type="scientific">Lophiostoma macrostomum CBS 122681</name>
    <dbReference type="NCBI Taxonomy" id="1314788"/>
    <lineage>
        <taxon>Eukaryota</taxon>
        <taxon>Fungi</taxon>
        <taxon>Dikarya</taxon>
        <taxon>Ascomycota</taxon>
        <taxon>Pezizomycotina</taxon>
        <taxon>Dothideomycetes</taxon>
        <taxon>Pleosporomycetidae</taxon>
        <taxon>Pleosporales</taxon>
        <taxon>Lophiostomataceae</taxon>
        <taxon>Lophiostoma</taxon>
    </lineage>
</organism>
<feature type="transmembrane region" description="Helical" evidence="6">
    <location>
        <begin position="119"/>
        <end position="140"/>
    </location>
</feature>
<accession>A0A6A6TIB0</accession>
<name>A0A6A6TIB0_9PLEO</name>
<protein>
    <recommendedName>
        <fullName evidence="7">Rhodopsin domain-containing protein</fullName>
    </recommendedName>
</protein>
<dbReference type="InterPro" id="IPR049326">
    <property type="entry name" value="Rhodopsin_dom_fungi"/>
</dbReference>
<dbReference type="PANTHER" id="PTHR33048">
    <property type="entry name" value="PTH11-LIKE INTEGRAL MEMBRANE PROTEIN (AFU_ORTHOLOGUE AFUA_5G11245)"/>
    <property type="match status" value="1"/>
</dbReference>
<comment type="similarity">
    <text evidence="5">Belongs to the SAT4 family.</text>
</comment>
<evidence type="ECO:0000256" key="4">
    <source>
        <dbReference type="ARBA" id="ARBA00023136"/>
    </source>
</evidence>
<dbReference type="AlphaFoldDB" id="A0A6A6TIB0"/>
<feature type="transmembrane region" description="Helical" evidence="6">
    <location>
        <begin position="69"/>
        <end position="86"/>
    </location>
</feature>
<dbReference type="InterPro" id="IPR052337">
    <property type="entry name" value="SAT4-like"/>
</dbReference>
<feature type="transmembrane region" description="Helical" evidence="6">
    <location>
        <begin position="152"/>
        <end position="174"/>
    </location>
</feature>
<reference evidence="8" key="1">
    <citation type="journal article" date="2020" name="Stud. Mycol.">
        <title>101 Dothideomycetes genomes: a test case for predicting lifestyles and emergence of pathogens.</title>
        <authorList>
            <person name="Haridas S."/>
            <person name="Albert R."/>
            <person name="Binder M."/>
            <person name="Bloem J."/>
            <person name="Labutti K."/>
            <person name="Salamov A."/>
            <person name="Andreopoulos B."/>
            <person name="Baker S."/>
            <person name="Barry K."/>
            <person name="Bills G."/>
            <person name="Bluhm B."/>
            <person name="Cannon C."/>
            <person name="Castanera R."/>
            <person name="Culley D."/>
            <person name="Daum C."/>
            <person name="Ezra D."/>
            <person name="Gonzalez J."/>
            <person name="Henrissat B."/>
            <person name="Kuo A."/>
            <person name="Liang C."/>
            <person name="Lipzen A."/>
            <person name="Lutzoni F."/>
            <person name="Magnuson J."/>
            <person name="Mondo S."/>
            <person name="Nolan M."/>
            <person name="Ohm R."/>
            <person name="Pangilinan J."/>
            <person name="Park H.-J."/>
            <person name="Ramirez L."/>
            <person name="Alfaro M."/>
            <person name="Sun H."/>
            <person name="Tritt A."/>
            <person name="Yoshinaga Y."/>
            <person name="Zwiers L.-H."/>
            <person name="Turgeon B."/>
            <person name="Goodwin S."/>
            <person name="Spatafora J."/>
            <person name="Crous P."/>
            <person name="Grigoriev I."/>
        </authorList>
    </citation>
    <scope>NUCLEOTIDE SEQUENCE</scope>
    <source>
        <strain evidence="8">CBS 122681</strain>
    </source>
</reference>
<proteinExistence type="inferred from homology"/>
<feature type="transmembrane region" description="Helical" evidence="6">
    <location>
        <begin position="194"/>
        <end position="215"/>
    </location>
</feature>
<evidence type="ECO:0000259" key="7">
    <source>
        <dbReference type="Pfam" id="PF20684"/>
    </source>
</evidence>
<dbReference type="OrthoDB" id="4682787at2759"/>
<feature type="transmembrane region" description="Helical" evidence="6">
    <location>
        <begin position="267"/>
        <end position="290"/>
    </location>
</feature>
<keyword evidence="2 6" id="KW-0812">Transmembrane</keyword>
<comment type="subcellular location">
    <subcellularLocation>
        <location evidence="1">Membrane</location>
        <topology evidence="1">Multi-pass membrane protein</topology>
    </subcellularLocation>
</comment>